<proteinExistence type="predicted"/>
<sequence length="66" mass="7557">MSLSKKGYLVLFIGILLLISSIFFTTNWSITSWLVLFIVSLLFCTVGIIMLIVHLVKQIKLEKQNK</sequence>
<keyword evidence="3" id="KW-1185">Reference proteome</keyword>
<protein>
    <submittedName>
        <fullName evidence="2">Uncharacterized protein</fullName>
    </submittedName>
</protein>
<name>A0ABX3ZE40_9BACL</name>
<feature type="transmembrane region" description="Helical" evidence="1">
    <location>
        <begin position="30"/>
        <end position="56"/>
    </location>
</feature>
<feature type="transmembrane region" description="Helical" evidence="1">
    <location>
        <begin position="7"/>
        <end position="24"/>
    </location>
</feature>
<accession>A0ABX3ZE40</accession>
<organism evidence="2 3">
    <name type="scientific">Solibacillus kalamii</name>
    <dbReference type="NCBI Taxonomy" id="1748298"/>
    <lineage>
        <taxon>Bacteria</taxon>
        <taxon>Bacillati</taxon>
        <taxon>Bacillota</taxon>
        <taxon>Bacilli</taxon>
        <taxon>Bacillales</taxon>
        <taxon>Caryophanaceae</taxon>
        <taxon>Solibacillus</taxon>
    </lineage>
</organism>
<dbReference type="Proteomes" id="UP000196594">
    <property type="component" value="Unassembled WGS sequence"/>
</dbReference>
<evidence type="ECO:0000313" key="3">
    <source>
        <dbReference type="Proteomes" id="UP000196594"/>
    </source>
</evidence>
<gene>
    <name evidence="2" type="ORF">CBM15_16985</name>
</gene>
<evidence type="ECO:0000313" key="2">
    <source>
        <dbReference type="EMBL" id="OUZ37682.1"/>
    </source>
</evidence>
<dbReference type="EMBL" id="NHNT01000014">
    <property type="protein sequence ID" value="OUZ37682.1"/>
    <property type="molecule type" value="Genomic_DNA"/>
</dbReference>
<keyword evidence="1" id="KW-1133">Transmembrane helix</keyword>
<keyword evidence="1" id="KW-0472">Membrane</keyword>
<reference evidence="2 3" key="1">
    <citation type="journal article" date="2017" name="Int. J. Syst. Evol. Microbiol.">
        <title>Solibacillus kalamii sp. nov., isolated from a high-efficiency particulate arrestance filter system used in the International Space Station.</title>
        <authorList>
            <person name="Checinska Sielaff A."/>
            <person name="Kumar R.M."/>
            <person name="Pal D."/>
            <person name="Mayilraj S."/>
            <person name="Venkateswaran K."/>
        </authorList>
    </citation>
    <scope>NUCLEOTIDE SEQUENCE [LARGE SCALE GENOMIC DNA]</scope>
    <source>
        <strain evidence="2 3">ISSFR-015</strain>
    </source>
</reference>
<comment type="caution">
    <text evidence="2">The sequence shown here is derived from an EMBL/GenBank/DDBJ whole genome shotgun (WGS) entry which is preliminary data.</text>
</comment>
<keyword evidence="1" id="KW-0812">Transmembrane</keyword>
<evidence type="ECO:0000256" key="1">
    <source>
        <dbReference type="SAM" id="Phobius"/>
    </source>
</evidence>
<dbReference type="RefSeq" id="WP_087618393.1">
    <property type="nucleotide sequence ID" value="NZ_JAFBEY010000011.1"/>
</dbReference>